<dbReference type="GO" id="GO:0140662">
    <property type="term" value="F:ATP-dependent protein folding chaperone"/>
    <property type="evidence" value="ECO:0007669"/>
    <property type="project" value="InterPro"/>
</dbReference>
<evidence type="ECO:0000256" key="3">
    <source>
        <dbReference type="RuleBase" id="RU000418"/>
    </source>
</evidence>
<protein>
    <submittedName>
        <fullName evidence="4">Uncharacterized protein</fullName>
    </submittedName>
</protein>
<dbReference type="Gene3D" id="3.50.7.10">
    <property type="entry name" value="GroEL"/>
    <property type="match status" value="1"/>
</dbReference>
<dbReference type="GO" id="GO:0042026">
    <property type="term" value="P:protein refolding"/>
    <property type="evidence" value="ECO:0007669"/>
    <property type="project" value="InterPro"/>
</dbReference>
<keyword evidence="2" id="KW-0143">Chaperone</keyword>
<dbReference type="InterPro" id="IPR001844">
    <property type="entry name" value="Cpn60/GroEL"/>
</dbReference>
<reference evidence="4 5" key="1">
    <citation type="submission" date="2024-01" db="EMBL/GenBank/DDBJ databases">
        <authorList>
            <person name="Waweru B."/>
        </authorList>
    </citation>
    <scope>NUCLEOTIDE SEQUENCE [LARGE SCALE GENOMIC DNA]</scope>
</reference>
<dbReference type="SUPFAM" id="SSF54849">
    <property type="entry name" value="GroEL-intermediate domain like"/>
    <property type="match status" value="1"/>
</dbReference>
<dbReference type="Gene3D" id="3.30.260.10">
    <property type="entry name" value="TCP-1-like chaperonin intermediate domain"/>
    <property type="match status" value="1"/>
</dbReference>
<gene>
    <name evidence="4" type="ORF">DCAF_LOCUS24577</name>
</gene>
<dbReference type="Pfam" id="PF00118">
    <property type="entry name" value="Cpn60_TCP1"/>
    <property type="match status" value="1"/>
</dbReference>
<dbReference type="EMBL" id="CAWUPB010001194">
    <property type="protein sequence ID" value="CAK7353140.1"/>
    <property type="molecule type" value="Genomic_DNA"/>
</dbReference>
<dbReference type="InterPro" id="IPR027413">
    <property type="entry name" value="GROEL-like_equatorial_sf"/>
</dbReference>
<evidence type="ECO:0000313" key="4">
    <source>
        <dbReference type="EMBL" id="CAK7353140.1"/>
    </source>
</evidence>
<sequence>MVAKDSHGEEYCRYDRERAQERLSKLSGGVAVFKVGGASAAEVRERKDRLMNALTANRAAVEEGIVPGDGVAFLYCTKALENLQAKNQDGKEGIQIIQNALKVRDMSACSSLRLYQGFFSVDAMDIDLKIQDTYLS</sequence>
<comment type="similarity">
    <text evidence="1 3">Belongs to the chaperonin (HSP60) family.</text>
</comment>
<evidence type="ECO:0000256" key="1">
    <source>
        <dbReference type="ARBA" id="ARBA00006607"/>
    </source>
</evidence>
<comment type="caution">
    <text evidence="4">The sequence shown here is derived from an EMBL/GenBank/DDBJ whole genome shotgun (WGS) entry which is preliminary data.</text>
</comment>
<evidence type="ECO:0000256" key="2">
    <source>
        <dbReference type="ARBA" id="ARBA00023186"/>
    </source>
</evidence>
<dbReference type="AlphaFoldDB" id="A0AAV1SNQ5"/>
<dbReference type="Proteomes" id="UP001314170">
    <property type="component" value="Unassembled WGS sequence"/>
</dbReference>
<name>A0AAV1SNQ5_9ROSI</name>
<dbReference type="Gene3D" id="1.10.560.10">
    <property type="entry name" value="GroEL-like equatorial domain"/>
    <property type="match status" value="1"/>
</dbReference>
<dbReference type="InterPro" id="IPR002423">
    <property type="entry name" value="Cpn60/GroEL/TCP-1"/>
</dbReference>
<organism evidence="4 5">
    <name type="scientific">Dovyalis caffra</name>
    <dbReference type="NCBI Taxonomy" id="77055"/>
    <lineage>
        <taxon>Eukaryota</taxon>
        <taxon>Viridiplantae</taxon>
        <taxon>Streptophyta</taxon>
        <taxon>Embryophyta</taxon>
        <taxon>Tracheophyta</taxon>
        <taxon>Spermatophyta</taxon>
        <taxon>Magnoliopsida</taxon>
        <taxon>eudicotyledons</taxon>
        <taxon>Gunneridae</taxon>
        <taxon>Pentapetalae</taxon>
        <taxon>rosids</taxon>
        <taxon>fabids</taxon>
        <taxon>Malpighiales</taxon>
        <taxon>Salicaceae</taxon>
        <taxon>Flacourtieae</taxon>
        <taxon>Dovyalis</taxon>
    </lineage>
</organism>
<dbReference type="InterPro" id="IPR027410">
    <property type="entry name" value="TCP-1-like_intermed_sf"/>
</dbReference>
<evidence type="ECO:0000313" key="5">
    <source>
        <dbReference type="Proteomes" id="UP001314170"/>
    </source>
</evidence>
<dbReference type="SUPFAM" id="SSF48592">
    <property type="entry name" value="GroEL equatorial domain-like"/>
    <property type="match status" value="1"/>
</dbReference>
<dbReference type="PANTHER" id="PTHR45633">
    <property type="entry name" value="60 KDA HEAT SHOCK PROTEIN, MITOCHONDRIAL"/>
    <property type="match status" value="1"/>
</dbReference>
<accession>A0AAV1SNQ5</accession>
<dbReference type="PRINTS" id="PR00298">
    <property type="entry name" value="CHAPERONIN60"/>
</dbReference>
<proteinExistence type="inferred from homology"/>
<dbReference type="InterPro" id="IPR027409">
    <property type="entry name" value="GroEL-like_apical_dom_sf"/>
</dbReference>
<keyword evidence="5" id="KW-1185">Reference proteome</keyword>